<reference evidence="9" key="1">
    <citation type="journal article" date="2022" name="Nat. Microbiol.">
        <title>Unique mobile elements and scalable gene flow at the prokaryote-eukaryote boundary revealed by circularized Asgard archaea genomes.</title>
        <authorList>
            <person name="Wu F."/>
            <person name="Speth D.R."/>
            <person name="Philosof A."/>
            <person name="Cremiere A."/>
            <person name="Narayanan A."/>
            <person name="Barco R.A."/>
            <person name="Connon S.A."/>
            <person name="Amend J.P."/>
            <person name="Antoshechkin I.A."/>
            <person name="Orphan V.J."/>
        </authorList>
    </citation>
    <scope>NUCLEOTIDE SEQUENCE</scope>
    <source>
        <strain evidence="9">PM71</strain>
    </source>
</reference>
<organism evidence="9">
    <name type="scientific">Candidatus Heimdallarchaeum aukensis</name>
    <dbReference type="NCBI Taxonomy" id="2876573"/>
    <lineage>
        <taxon>Archaea</taxon>
        <taxon>Promethearchaeati</taxon>
        <taxon>Candidatus Heimdallarchaeota</taxon>
        <taxon>Candidatus Heimdallarchaeia (ex Rinke et al. 2021) (nom. nud.)</taxon>
        <taxon>Candidatus Heimdallarchaeales</taxon>
        <taxon>Candidatus Heimdallarchaeaceae</taxon>
        <taxon>Candidatus Heimdallarchaeum</taxon>
    </lineage>
</organism>
<evidence type="ECO:0000256" key="2">
    <source>
        <dbReference type="ARBA" id="ARBA00006490"/>
    </source>
</evidence>
<name>A0A9Y1BKU2_9ARCH</name>
<proteinExistence type="inferred from homology"/>
<accession>A0A9Y1BKU2</accession>
<dbReference type="Gene3D" id="3.40.640.10">
    <property type="entry name" value="Type I PLP-dependent aspartate aminotransferase-like (Major domain)"/>
    <property type="match status" value="1"/>
</dbReference>
<dbReference type="AlphaFoldDB" id="A0A9Y1BKU2"/>
<comment type="similarity">
    <text evidence="2">Belongs to the class-V pyridoxal-phosphate-dependent aminotransferase family. NifS/IscS subfamily.</text>
</comment>
<keyword evidence="3" id="KW-0808">Transferase</keyword>
<dbReference type="PANTHER" id="PTHR11601:SF34">
    <property type="entry name" value="CYSTEINE DESULFURASE"/>
    <property type="match status" value="1"/>
</dbReference>
<evidence type="ECO:0000256" key="3">
    <source>
        <dbReference type="ARBA" id="ARBA00022679"/>
    </source>
</evidence>
<evidence type="ECO:0000256" key="1">
    <source>
        <dbReference type="ARBA" id="ARBA00001933"/>
    </source>
</evidence>
<evidence type="ECO:0000256" key="6">
    <source>
        <dbReference type="ARBA" id="ARBA00023004"/>
    </source>
</evidence>
<dbReference type="InterPro" id="IPR015421">
    <property type="entry name" value="PyrdxlP-dep_Trfase_major"/>
</dbReference>
<dbReference type="GO" id="GO:0046872">
    <property type="term" value="F:metal ion binding"/>
    <property type="evidence" value="ECO:0007669"/>
    <property type="project" value="UniProtKB-KW"/>
</dbReference>
<dbReference type="PIRSF" id="PIRSF005572">
    <property type="entry name" value="NifS"/>
    <property type="match status" value="1"/>
</dbReference>
<dbReference type="SUPFAM" id="SSF53383">
    <property type="entry name" value="PLP-dependent transferases"/>
    <property type="match status" value="1"/>
</dbReference>
<sequence>MKKVDGLLEEHGRSKIEVYVDWENGNYVPKEVFEAMKPFYLERGFANPAITHRLGWETYELYVETKEKLVQPLNISPQDFYITHGLTESNNIAIRGVAKANKKRKKIITSSVEHLSVIHSSRFMESQGYKIEEIPVYSNGIIDLDRLQDIIDEETLIVSVQLANHEIGSIQPLREVIEIVKDKNKDILVHSDMSAAFGRMKIDLNKLDIDLATFDSSKILGPKGVGGLFVKEGVHVKPLLEGQLSVEILSPEVEIMPLIAGFAKAVELQFENFDEHISSLTKLRNKLLYGLYTTIPKTLINGAEGEKRIADNVNLSFIGCEGEALTVECSMNGIYTSSGSACSSRILMPSHILTAIGRRPEEAHGSLLMKISRLNTEAQIEYILETMPKVVTRLRKITGSIEL</sequence>
<dbReference type="GO" id="GO:0051536">
    <property type="term" value="F:iron-sulfur cluster binding"/>
    <property type="evidence" value="ECO:0007669"/>
    <property type="project" value="UniProtKB-KW"/>
</dbReference>
<keyword evidence="4" id="KW-0479">Metal-binding</keyword>
<dbReference type="InterPro" id="IPR000192">
    <property type="entry name" value="Aminotrans_V_dom"/>
</dbReference>
<evidence type="ECO:0000313" key="9">
    <source>
        <dbReference type="EMBL" id="UJG40898.1"/>
    </source>
</evidence>
<feature type="domain" description="Aminotransferase class V" evidence="8">
    <location>
        <begin position="20"/>
        <end position="365"/>
    </location>
</feature>
<evidence type="ECO:0000256" key="7">
    <source>
        <dbReference type="ARBA" id="ARBA00023014"/>
    </source>
</evidence>
<dbReference type="GO" id="GO:0016740">
    <property type="term" value="F:transferase activity"/>
    <property type="evidence" value="ECO:0007669"/>
    <property type="project" value="UniProtKB-KW"/>
</dbReference>
<evidence type="ECO:0000259" key="8">
    <source>
        <dbReference type="Pfam" id="PF00266"/>
    </source>
</evidence>
<gene>
    <name evidence="9" type="ORF">K9W45_00220</name>
</gene>
<keyword evidence="5" id="KW-0663">Pyridoxal phosphate</keyword>
<dbReference type="InterPro" id="IPR015424">
    <property type="entry name" value="PyrdxlP-dep_Trfase"/>
</dbReference>
<dbReference type="Pfam" id="PF00266">
    <property type="entry name" value="Aminotran_5"/>
    <property type="match status" value="1"/>
</dbReference>
<keyword evidence="6" id="KW-0408">Iron</keyword>
<evidence type="ECO:0000256" key="4">
    <source>
        <dbReference type="ARBA" id="ARBA00022723"/>
    </source>
</evidence>
<dbReference type="EMBL" id="CP084166">
    <property type="protein sequence ID" value="UJG40898.1"/>
    <property type="molecule type" value="Genomic_DNA"/>
</dbReference>
<keyword evidence="7" id="KW-0411">Iron-sulfur</keyword>
<dbReference type="InterPro" id="IPR015422">
    <property type="entry name" value="PyrdxlP-dep_Trfase_small"/>
</dbReference>
<dbReference type="Gene3D" id="3.90.1150.10">
    <property type="entry name" value="Aspartate Aminotransferase, domain 1"/>
    <property type="match status" value="1"/>
</dbReference>
<dbReference type="InterPro" id="IPR016454">
    <property type="entry name" value="Cysteine_dSase"/>
</dbReference>
<comment type="cofactor">
    <cofactor evidence="1">
        <name>pyridoxal 5'-phosphate</name>
        <dbReference type="ChEBI" id="CHEBI:597326"/>
    </cofactor>
</comment>
<protein>
    <submittedName>
        <fullName evidence="9">Cysteine desulfurase</fullName>
    </submittedName>
</protein>
<dbReference type="PANTHER" id="PTHR11601">
    <property type="entry name" value="CYSTEINE DESULFURYLASE FAMILY MEMBER"/>
    <property type="match status" value="1"/>
</dbReference>
<evidence type="ECO:0000256" key="5">
    <source>
        <dbReference type="ARBA" id="ARBA00022898"/>
    </source>
</evidence>
<dbReference type="Proteomes" id="UP001201020">
    <property type="component" value="Chromosome"/>
</dbReference>